<dbReference type="AlphaFoldDB" id="A0A0K8PXJ6"/>
<dbReference type="SUPFAM" id="SSF160904">
    <property type="entry name" value="Jann2411-like"/>
    <property type="match status" value="1"/>
</dbReference>
<organism evidence="3 4">
    <name type="scientific">Streptomyces azureus</name>
    <dbReference type="NCBI Taxonomy" id="146537"/>
    <lineage>
        <taxon>Bacteria</taxon>
        <taxon>Bacillati</taxon>
        <taxon>Actinomycetota</taxon>
        <taxon>Actinomycetes</taxon>
        <taxon>Kitasatosporales</taxon>
        <taxon>Streptomycetaceae</taxon>
        <taxon>Streptomyces</taxon>
    </lineage>
</organism>
<evidence type="ECO:0000313" key="3">
    <source>
        <dbReference type="EMBL" id="GAP52453.1"/>
    </source>
</evidence>
<evidence type="ECO:0000259" key="2">
    <source>
        <dbReference type="Pfam" id="PF11706"/>
    </source>
</evidence>
<dbReference type="Gene3D" id="1.10.3300.10">
    <property type="entry name" value="Jann2411-like domain"/>
    <property type="match status" value="1"/>
</dbReference>
<name>A0A0K8PXJ6_STRAJ</name>
<evidence type="ECO:0000256" key="1">
    <source>
        <dbReference type="SAM" id="MobiDB-lite"/>
    </source>
</evidence>
<reference evidence="3" key="1">
    <citation type="journal article" date="2015" name="Genome Announc.">
        <title>Draft Genome Sequence of Thiostrepton-Producing Streptomyces azureus ATCC 14921.</title>
        <authorList>
            <person name="Sakihara K."/>
            <person name="Maeda J."/>
            <person name="Tashiro K."/>
            <person name="Fujino Y."/>
            <person name="Kuhara S."/>
            <person name="Ohshima T."/>
            <person name="Ogata S."/>
            <person name="Doi K."/>
        </authorList>
    </citation>
    <scope>NUCLEOTIDE SEQUENCE [LARGE SCALE GENOMIC DNA]</scope>
    <source>
        <strain evidence="3">ATCC14921</strain>
    </source>
</reference>
<dbReference type="Pfam" id="PF07336">
    <property type="entry name" value="ABATE"/>
    <property type="match status" value="1"/>
</dbReference>
<dbReference type="PANTHER" id="PTHR35525">
    <property type="entry name" value="BLL6575 PROTEIN"/>
    <property type="match status" value="1"/>
</dbReference>
<protein>
    <submittedName>
        <fullName evidence="3">DUF1470 domain-containing protein</fullName>
    </submittedName>
</protein>
<keyword evidence="4" id="KW-1185">Reference proteome</keyword>
<gene>
    <name evidence="3" type="ORF">SAZU_7329</name>
</gene>
<dbReference type="InterPro" id="IPR010852">
    <property type="entry name" value="ABATE"/>
</dbReference>
<dbReference type="Pfam" id="PF11706">
    <property type="entry name" value="zf-CGNR"/>
    <property type="match status" value="1"/>
</dbReference>
<accession>A0A0K8PXJ6</accession>
<dbReference type="Proteomes" id="UP000053859">
    <property type="component" value="Unassembled WGS sequence"/>
</dbReference>
<dbReference type="PATRIC" id="fig|146537.3.peg.7713"/>
<dbReference type="InterPro" id="IPR023286">
    <property type="entry name" value="ABATE_dom_sf"/>
</dbReference>
<dbReference type="InterPro" id="IPR021005">
    <property type="entry name" value="Znf_CGNR"/>
</dbReference>
<proteinExistence type="predicted"/>
<evidence type="ECO:0000313" key="4">
    <source>
        <dbReference type="Proteomes" id="UP000053859"/>
    </source>
</evidence>
<dbReference type="PANTHER" id="PTHR35525:SF3">
    <property type="entry name" value="BLL6575 PROTEIN"/>
    <property type="match status" value="1"/>
</dbReference>
<sequence>MAPFGSRVPPAAARGDGPSAARRAGGNHGLPGGVAFEAMCGHESGPAVVEPLPSASIGGRLPDPQARERIVLITHDTRCALDTVVDLVNTAPEDDTAADGLPDVATLAEFVRNHEISDIGVLSEFDLSAVRKIRGRFAAVFAAPDARAAAGLINELVAAAGTTPRLTDHDGYDWHVHYFAPGASVADHLAADCGMALAFFVVAGEQERLRRCEAPDCRRAFVDLSRNRSRRYCDSRTCGNRLHVAAYRARRKEAAR</sequence>
<dbReference type="EMBL" id="DF968433">
    <property type="protein sequence ID" value="GAP52453.1"/>
    <property type="molecule type" value="Genomic_DNA"/>
</dbReference>
<feature type="domain" description="Zinc finger CGNR" evidence="2">
    <location>
        <begin position="208"/>
        <end position="251"/>
    </location>
</feature>
<feature type="region of interest" description="Disordered" evidence="1">
    <location>
        <begin position="1"/>
        <end position="28"/>
    </location>
</feature>